<keyword evidence="2" id="KW-1185">Reference proteome</keyword>
<comment type="caution">
    <text evidence="1">The sequence shown here is derived from an EMBL/GenBank/DDBJ whole genome shotgun (WGS) entry which is preliminary data.</text>
</comment>
<dbReference type="STRING" id="1434232.MAIT1_04917"/>
<name>A0A1Y2KCJ8_9PROT</name>
<protein>
    <submittedName>
        <fullName evidence="1">Uncharacterized protein</fullName>
    </submittedName>
</protein>
<gene>
    <name evidence="1" type="ORF">MAIT1_04917</name>
</gene>
<evidence type="ECO:0000313" key="2">
    <source>
        <dbReference type="Proteomes" id="UP000194003"/>
    </source>
</evidence>
<organism evidence="1 2">
    <name type="scientific">Magnetofaba australis IT-1</name>
    <dbReference type="NCBI Taxonomy" id="1434232"/>
    <lineage>
        <taxon>Bacteria</taxon>
        <taxon>Pseudomonadati</taxon>
        <taxon>Pseudomonadota</taxon>
        <taxon>Magnetococcia</taxon>
        <taxon>Magnetococcales</taxon>
        <taxon>Magnetococcaceae</taxon>
        <taxon>Magnetofaba</taxon>
    </lineage>
</organism>
<reference evidence="1 2" key="1">
    <citation type="journal article" date="2016" name="BMC Genomics">
        <title>Combined genomic and structural analyses of a cultured magnetotactic bacterium reveals its niche adaptation to a dynamic environment.</title>
        <authorList>
            <person name="Araujo A.C."/>
            <person name="Morillo V."/>
            <person name="Cypriano J."/>
            <person name="Teixeira L.C."/>
            <person name="Leao P."/>
            <person name="Lyra S."/>
            <person name="Almeida L.G."/>
            <person name="Bazylinski D.A."/>
            <person name="Vasconcellos A.T."/>
            <person name="Abreu F."/>
            <person name="Lins U."/>
        </authorList>
    </citation>
    <scope>NUCLEOTIDE SEQUENCE [LARGE SCALE GENOMIC DNA]</scope>
    <source>
        <strain evidence="1 2">IT-1</strain>
    </source>
</reference>
<dbReference type="RefSeq" id="WP_085440021.1">
    <property type="nucleotide sequence ID" value="NZ_LVJN01000003.1"/>
</dbReference>
<dbReference type="Proteomes" id="UP000194003">
    <property type="component" value="Unassembled WGS sequence"/>
</dbReference>
<proteinExistence type="predicted"/>
<sequence>MFNYGVFQNDVVRMALELFESSYSYMCGFTLLDKYPPGTIERMLSKGAFRRGELAMTIIENGAVKMCWFSGNMTTV</sequence>
<accession>A0A1Y2KCJ8</accession>
<evidence type="ECO:0000313" key="1">
    <source>
        <dbReference type="EMBL" id="OSM08741.1"/>
    </source>
</evidence>
<dbReference type="AlphaFoldDB" id="A0A1Y2KCJ8"/>
<dbReference type="EMBL" id="LVJN01000003">
    <property type="protein sequence ID" value="OSM08741.1"/>
    <property type="molecule type" value="Genomic_DNA"/>
</dbReference>